<dbReference type="PANTHER" id="PTHR39664">
    <property type="match status" value="1"/>
</dbReference>
<keyword evidence="3" id="KW-1185">Reference proteome</keyword>
<evidence type="ECO:0000259" key="1">
    <source>
        <dbReference type="Pfam" id="PF01850"/>
    </source>
</evidence>
<protein>
    <submittedName>
        <fullName evidence="2">Predicted nucleic-acid-binding protein, contains PIN domain</fullName>
    </submittedName>
</protein>
<dbReference type="CDD" id="cd18683">
    <property type="entry name" value="PIN_VapC-like"/>
    <property type="match status" value="1"/>
</dbReference>
<dbReference type="RefSeq" id="WP_149759466.1">
    <property type="nucleotide sequence ID" value="NZ_BSPE01000008.1"/>
</dbReference>
<feature type="domain" description="PIN" evidence="1">
    <location>
        <begin position="4"/>
        <end position="121"/>
    </location>
</feature>
<dbReference type="Proteomes" id="UP000323300">
    <property type="component" value="Unassembled WGS sequence"/>
</dbReference>
<reference evidence="2 3" key="1">
    <citation type="submission" date="2016-10" db="EMBL/GenBank/DDBJ databases">
        <authorList>
            <person name="Varghese N."/>
            <person name="Submissions S."/>
        </authorList>
    </citation>
    <scope>NUCLEOTIDE SEQUENCE [LARGE SCALE GENOMIC DNA]</scope>
    <source>
        <strain evidence="2 3">DSM 21822</strain>
    </source>
</reference>
<evidence type="ECO:0000313" key="2">
    <source>
        <dbReference type="EMBL" id="SFK17841.1"/>
    </source>
</evidence>
<dbReference type="AlphaFoldDB" id="A0A1I3XFF6"/>
<dbReference type="PANTHER" id="PTHR39664:SF2">
    <property type="entry name" value="NUCLEIC ACID-BINDING PROTEIN, CONTAINING PIN DOMAIN-RELATED"/>
    <property type="match status" value="1"/>
</dbReference>
<dbReference type="InterPro" id="IPR029060">
    <property type="entry name" value="PIN-like_dom_sf"/>
</dbReference>
<accession>A0A1I3XFF6</accession>
<dbReference type="Gene3D" id="3.40.50.1010">
    <property type="entry name" value="5'-nuclease"/>
    <property type="match status" value="1"/>
</dbReference>
<proteinExistence type="predicted"/>
<organism evidence="2 3">
    <name type="scientific">Neomesorhizobium albiziae</name>
    <dbReference type="NCBI Taxonomy" id="335020"/>
    <lineage>
        <taxon>Bacteria</taxon>
        <taxon>Pseudomonadati</taxon>
        <taxon>Pseudomonadota</taxon>
        <taxon>Alphaproteobacteria</taxon>
        <taxon>Hyphomicrobiales</taxon>
        <taxon>Phyllobacteriaceae</taxon>
        <taxon>Neomesorhizobium</taxon>
    </lineage>
</organism>
<dbReference type="OrthoDB" id="3175275at2"/>
<dbReference type="InterPro" id="IPR002716">
    <property type="entry name" value="PIN_dom"/>
</dbReference>
<name>A0A1I3XFF6_9HYPH</name>
<evidence type="ECO:0000313" key="3">
    <source>
        <dbReference type="Proteomes" id="UP000323300"/>
    </source>
</evidence>
<sequence length="132" mass="14764">MNAVDTNVLIQYIVNDDAEQFAKAEAFMKGRNSDDPAFISLIVLVELTWVLRRLYRYSREQVHAVLLLIVETAGLLIEDEFFVSTLISRGAALKDELADHLIAHSALKAGCVRTVTFDREAAARIPTMELLS</sequence>
<dbReference type="EMBL" id="FOSL01000003">
    <property type="protein sequence ID" value="SFK17841.1"/>
    <property type="molecule type" value="Genomic_DNA"/>
</dbReference>
<gene>
    <name evidence="2" type="ORF">SAMN04488498_103168</name>
</gene>
<dbReference type="SUPFAM" id="SSF88723">
    <property type="entry name" value="PIN domain-like"/>
    <property type="match status" value="1"/>
</dbReference>
<dbReference type="Pfam" id="PF01850">
    <property type="entry name" value="PIN"/>
    <property type="match status" value="1"/>
</dbReference>